<feature type="transmembrane region" description="Helical" evidence="1">
    <location>
        <begin position="54"/>
        <end position="71"/>
    </location>
</feature>
<organism evidence="2 3">
    <name type="scientific">Ancylostoma ceylanicum</name>
    <dbReference type="NCBI Taxonomy" id="53326"/>
    <lineage>
        <taxon>Eukaryota</taxon>
        <taxon>Metazoa</taxon>
        <taxon>Ecdysozoa</taxon>
        <taxon>Nematoda</taxon>
        <taxon>Chromadorea</taxon>
        <taxon>Rhabditida</taxon>
        <taxon>Rhabditina</taxon>
        <taxon>Rhabditomorpha</taxon>
        <taxon>Strongyloidea</taxon>
        <taxon>Ancylostomatidae</taxon>
        <taxon>Ancylostomatinae</taxon>
        <taxon>Ancylostoma</taxon>
    </lineage>
</organism>
<proteinExistence type="predicted"/>
<dbReference type="Proteomes" id="UP000024635">
    <property type="component" value="Unassembled WGS sequence"/>
</dbReference>
<protein>
    <submittedName>
        <fullName evidence="2">Uncharacterized protein</fullName>
    </submittedName>
</protein>
<comment type="caution">
    <text evidence="2">The sequence shown here is derived from an EMBL/GenBank/DDBJ whole genome shotgun (WGS) entry which is preliminary data.</text>
</comment>
<dbReference type="OrthoDB" id="5816336at2759"/>
<reference evidence="3" key="1">
    <citation type="journal article" date="2015" name="Nat. Genet.">
        <title>The genome and transcriptome of the zoonotic hookworm Ancylostoma ceylanicum identify infection-specific gene families.</title>
        <authorList>
            <person name="Schwarz E.M."/>
            <person name="Hu Y."/>
            <person name="Antoshechkin I."/>
            <person name="Miller M.M."/>
            <person name="Sternberg P.W."/>
            <person name="Aroian R.V."/>
        </authorList>
    </citation>
    <scope>NUCLEOTIDE SEQUENCE</scope>
    <source>
        <strain evidence="3">HY135</strain>
    </source>
</reference>
<feature type="transmembrane region" description="Helical" evidence="1">
    <location>
        <begin position="108"/>
        <end position="128"/>
    </location>
</feature>
<accession>A0A016WXQ1</accession>
<evidence type="ECO:0000256" key="1">
    <source>
        <dbReference type="SAM" id="Phobius"/>
    </source>
</evidence>
<keyword evidence="1" id="KW-1133">Transmembrane helix</keyword>
<sequence length="217" mass="25070">MPASTTFLTNYVRNYLLCCIFPDKTYNPVIFEPNHVTYHACFGAFHVIDVLPKIVVLKTLLLLFVLIYEFLTSDDDLLRLGGLFGFCIAATANMILLVGIHYKRYTLTIPYFFIYVLLAFSMVLLLFVKFLDTANSKDTLSAKSLLHNFSLLMILIFEVYTILLVWRLFIYICDYCMDEELKAKERSRRVAEHLRLVDRRDCVSVIVHVPGDPDDDG</sequence>
<evidence type="ECO:0000313" key="3">
    <source>
        <dbReference type="Proteomes" id="UP000024635"/>
    </source>
</evidence>
<dbReference type="EMBL" id="JARK01000061">
    <property type="protein sequence ID" value="EYC44445.1"/>
    <property type="molecule type" value="Genomic_DNA"/>
</dbReference>
<feature type="transmembrane region" description="Helical" evidence="1">
    <location>
        <begin position="83"/>
        <end position="102"/>
    </location>
</feature>
<name>A0A016WXQ1_9BILA</name>
<dbReference type="AlphaFoldDB" id="A0A016WXQ1"/>
<feature type="transmembrane region" description="Helical" evidence="1">
    <location>
        <begin position="149"/>
        <end position="172"/>
    </location>
</feature>
<evidence type="ECO:0000313" key="2">
    <source>
        <dbReference type="EMBL" id="EYC44445.1"/>
    </source>
</evidence>
<keyword evidence="1" id="KW-0812">Transmembrane</keyword>
<keyword evidence="3" id="KW-1185">Reference proteome</keyword>
<keyword evidence="1" id="KW-0472">Membrane</keyword>
<gene>
    <name evidence="2" type="primary">Acey_s0461.g1881</name>
    <name evidence="2" type="synonym">Acey-R102.6</name>
    <name evidence="2" type="ORF">Y032_0461g1881</name>
</gene>